<keyword evidence="10" id="KW-0275">Fatty acid biosynthesis</keyword>
<comment type="subunit">
    <text evidence="12">Interacts with PEX5, probably required to target it into peroxisomes.</text>
</comment>
<comment type="caution">
    <text evidence="21">The sequence shown here is derived from an EMBL/GenBank/DDBJ whole genome shotgun (WGS) entry which is preliminary data.</text>
</comment>
<dbReference type="AlphaFoldDB" id="A0AAD2JIV3"/>
<evidence type="ECO:0000256" key="10">
    <source>
        <dbReference type="ARBA" id="ARBA00023160"/>
    </source>
</evidence>
<keyword evidence="8" id="KW-0443">Lipid metabolism</keyword>
<evidence type="ECO:0000256" key="15">
    <source>
        <dbReference type="ARBA" id="ARBA00047570"/>
    </source>
</evidence>
<comment type="catalytic activity">
    <reaction evidence="20">
        <text>(2E)-octenoyl-CoA + NADPH + H(+) = octanoyl-CoA + NADP(+)</text>
        <dbReference type="Rhea" id="RHEA:44952"/>
        <dbReference type="ChEBI" id="CHEBI:15378"/>
        <dbReference type="ChEBI" id="CHEBI:57386"/>
        <dbReference type="ChEBI" id="CHEBI:57783"/>
        <dbReference type="ChEBI" id="CHEBI:58349"/>
        <dbReference type="ChEBI" id="CHEBI:62242"/>
    </reaction>
    <physiologicalReaction direction="left-to-right" evidence="20">
        <dbReference type="Rhea" id="RHEA:44953"/>
    </physiologicalReaction>
</comment>
<name>A0AAD2JIV3_9STRA</name>
<evidence type="ECO:0000256" key="12">
    <source>
        <dbReference type="ARBA" id="ARBA00038622"/>
    </source>
</evidence>
<keyword evidence="7" id="KW-0560">Oxidoreductase</keyword>
<dbReference type="GO" id="GO:0033306">
    <property type="term" value="P:phytol metabolic process"/>
    <property type="evidence" value="ECO:0007669"/>
    <property type="project" value="TreeGrafter"/>
</dbReference>
<protein>
    <recommendedName>
        <fullName evidence="14">Peroxisomal trans-2-enoyl-CoA reductase</fullName>
        <ecNumber evidence="13">1.3.1.38</ecNumber>
    </recommendedName>
</protein>
<comment type="subcellular location">
    <subcellularLocation>
        <location evidence="1">Peroxisome</location>
    </subcellularLocation>
</comment>
<evidence type="ECO:0000256" key="4">
    <source>
        <dbReference type="ARBA" id="ARBA00022553"/>
    </source>
</evidence>
<keyword evidence="3" id="KW-0444">Lipid biosynthesis</keyword>
<dbReference type="EMBL" id="CAKOGP040001869">
    <property type="protein sequence ID" value="CAJ1954517.1"/>
    <property type="molecule type" value="Genomic_DNA"/>
</dbReference>
<keyword evidence="9" id="KW-0576">Peroxisome</keyword>
<dbReference type="GO" id="GO:0006633">
    <property type="term" value="P:fatty acid biosynthetic process"/>
    <property type="evidence" value="ECO:0007669"/>
    <property type="project" value="UniProtKB-KW"/>
</dbReference>
<dbReference type="SUPFAM" id="SSF51735">
    <property type="entry name" value="NAD(P)-binding Rossmann-fold domains"/>
    <property type="match status" value="1"/>
</dbReference>
<evidence type="ECO:0000256" key="17">
    <source>
        <dbReference type="ARBA" id="ARBA00049108"/>
    </source>
</evidence>
<evidence type="ECO:0000256" key="16">
    <source>
        <dbReference type="ARBA" id="ARBA00048686"/>
    </source>
</evidence>
<dbReference type="GO" id="GO:0005777">
    <property type="term" value="C:peroxisome"/>
    <property type="evidence" value="ECO:0007669"/>
    <property type="project" value="UniProtKB-SubCell"/>
</dbReference>
<dbReference type="InterPro" id="IPR002347">
    <property type="entry name" value="SDR_fam"/>
</dbReference>
<comment type="catalytic activity">
    <reaction evidence="18">
        <text>a (2E)-enoyl-CoA + NADPH + H(+) = a 2,3-saturated acyl-CoA + NADP(+)</text>
        <dbReference type="Rhea" id="RHEA:33763"/>
        <dbReference type="ChEBI" id="CHEBI:15378"/>
        <dbReference type="ChEBI" id="CHEBI:57783"/>
        <dbReference type="ChEBI" id="CHEBI:58349"/>
        <dbReference type="ChEBI" id="CHEBI:58856"/>
        <dbReference type="ChEBI" id="CHEBI:65111"/>
        <dbReference type="EC" id="1.3.1.38"/>
    </reaction>
    <physiologicalReaction direction="left-to-right" evidence="18">
        <dbReference type="Rhea" id="RHEA:33764"/>
    </physiologicalReaction>
</comment>
<reference evidence="21" key="1">
    <citation type="submission" date="2023-08" db="EMBL/GenBank/DDBJ databases">
        <authorList>
            <person name="Audoor S."/>
            <person name="Bilcke G."/>
        </authorList>
    </citation>
    <scope>NUCLEOTIDE SEQUENCE</scope>
</reference>
<dbReference type="InterPro" id="IPR052388">
    <property type="entry name" value="Peroxisomal_t2-enoyl-CoA_red"/>
</dbReference>
<evidence type="ECO:0000256" key="1">
    <source>
        <dbReference type="ARBA" id="ARBA00004275"/>
    </source>
</evidence>
<evidence type="ECO:0000256" key="6">
    <source>
        <dbReference type="ARBA" id="ARBA00022857"/>
    </source>
</evidence>
<proteinExistence type="predicted"/>
<dbReference type="PANTHER" id="PTHR24317">
    <property type="entry name" value="PEROXISOMAL TRANS-2-ENOYL-COA REDUCTASE"/>
    <property type="match status" value="1"/>
</dbReference>
<evidence type="ECO:0000256" key="20">
    <source>
        <dbReference type="ARBA" id="ARBA00049559"/>
    </source>
</evidence>
<evidence type="ECO:0000256" key="9">
    <source>
        <dbReference type="ARBA" id="ARBA00023140"/>
    </source>
</evidence>
<keyword evidence="4" id="KW-0597">Phosphoprotein</keyword>
<dbReference type="PRINTS" id="PR00080">
    <property type="entry name" value="SDRFAMILY"/>
</dbReference>
<comment type="catalytic activity">
    <reaction evidence="16">
        <text>(2E)-tetradecenoyl-CoA + NADPH + H(+) = tetradecanoyl-CoA + NADP(+)</text>
        <dbReference type="Rhea" id="RHEA:44968"/>
        <dbReference type="ChEBI" id="CHEBI:15378"/>
        <dbReference type="ChEBI" id="CHEBI:57385"/>
        <dbReference type="ChEBI" id="CHEBI:57783"/>
        <dbReference type="ChEBI" id="CHEBI:58349"/>
        <dbReference type="ChEBI" id="CHEBI:61405"/>
    </reaction>
    <physiologicalReaction direction="left-to-right" evidence="16">
        <dbReference type="Rhea" id="RHEA:44969"/>
    </physiologicalReaction>
</comment>
<dbReference type="FunFam" id="3.40.50.720:FF:000084">
    <property type="entry name" value="Short-chain dehydrogenase reductase"/>
    <property type="match status" value="1"/>
</dbReference>
<comment type="catalytic activity">
    <reaction evidence="15">
        <text>(2E)-dodecenoyl-CoA + NADPH + H(+) = dodecanoyl-CoA + NADP(+)</text>
        <dbReference type="Rhea" id="RHEA:44964"/>
        <dbReference type="ChEBI" id="CHEBI:15378"/>
        <dbReference type="ChEBI" id="CHEBI:57330"/>
        <dbReference type="ChEBI" id="CHEBI:57375"/>
        <dbReference type="ChEBI" id="CHEBI:57783"/>
        <dbReference type="ChEBI" id="CHEBI:58349"/>
    </reaction>
    <physiologicalReaction direction="left-to-right" evidence="15">
        <dbReference type="Rhea" id="RHEA:44965"/>
    </physiologicalReaction>
</comment>
<comment type="catalytic activity">
    <reaction evidence="17">
        <text>(2E)-hexenoyl-CoA + NADPH + H(+) = hexanoyl-CoA + NADP(+)</text>
        <dbReference type="Rhea" id="RHEA:44956"/>
        <dbReference type="ChEBI" id="CHEBI:15378"/>
        <dbReference type="ChEBI" id="CHEBI:57783"/>
        <dbReference type="ChEBI" id="CHEBI:58349"/>
        <dbReference type="ChEBI" id="CHEBI:62077"/>
        <dbReference type="ChEBI" id="CHEBI:62620"/>
    </reaction>
    <physiologicalReaction direction="left-to-right" evidence="17">
        <dbReference type="Rhea" id="RHEA:44957"/>
    </physiologicalReaction>
</comment>
<evidence type="ECO:0000256" key="7">
    <source>
        <dbReference type="ARBA" id="ARBA00023002"/>
    </source>
</evidence>
<sequence length="291" mass="31123">MPEESTWRSVFRNDLFKGKVALVSGGGTGIGKSIVIELASLGATVVISSRNEEKCHKAADELNALGFSGKVAAGPSTNIRKEEDIQKLISHVVERYGALDILVNNAGGQFISDSADISKRGFQAVVETNLQGTFLMCREAFNQYMRDNGGSIVNITIGNRNGMPGMMHSAAARAGVENMTASLCVEWIESKVRINCVRPGIIFTESGFENYGPAGEYFLEKIVPSLPAKRLGSAEEVSSAVVWLLCEGAGYVTGSVICVDGGGSYVALPLVEIEDKTNLPTYGYLPMKAKL</sequence>
<dbReference type="Pfam" id="PF13561">
    <property type="entry name" value="adh_short_C2"/>
    <property type="match status" value="1"/>
</dbReference>
<evidence type="ECO:0000313" key="22">
    <source>
        <dbReference type="Proteomes" id="UP001295423"/>
    </source>
</evidence>
<dbReference type="PRINTS" id="PR00081">
    <property type="entry name" value="GDHRDH"/>
</dbReference>
<keyword evidence="22" id="KW-1185">Reference proteome</keyword>
<evidence type="ECO:0000256" key="3">
    <source>
        <dbReference type="ARBA" id="ARBA00022516"/>
    </source>
</evidence>
<dbReference type="Gene3D" id="3.40.50.720">
    <property type="entry name" value="NAD(P)-binding Rossmann-like Domain"/>
    <property type="match status" value="1"/>
</dbReference>
<dbReference type="EC" id="1.3.1.38" evidence="13"/>
<keyword evidence="6" id="KW-0521">NADP</keyword>
<comment type="catalytic activity">
    <reaction evidence="19">
        <text>(2E)-decenoyl-CoA + NADPH + H(+) = decanoyl-CoA + NADP(+)</text>
        <dbReference type="Rhea" id="RHEA:44960"/>
        <dbReference type="ChEBI" id="CHEBI:15378"/>
        <dbReference type="ChEBI" id="CHEBI:57783"/>
        <dbReference type="ChEBI" id="CHEBI:58349"/>
        <dbReference type="ChEBI" id="CHEBI:61406"/>
        <dbReference type="ChEBI" id="CHEBI:61430"/>
    </reaction>
    <physiologicalReaction direction="left-to-right" evidence="19">
        <dbReference type="Rhea" id="RHEA:44961"/>
    </physiologicalReaction>
</comment>
<keyword evidence="5" id="KW-0276">Fatty acid metabolism</keyword>
<dbReference type="PANTHER" id="PTHR24317:SF7">
    <property type="entry name" value="PEROXISOMAL TRANS-2-ENOYL-COA REDUCTASE"/>
    <property type="match status" value="1"/>
</dbReference>
<evidence type="ECO:0000256" key="11">
    <source>
        <dbReference type="ARBA" id="ARBA00037124"/>
    </source>
</evidence>
<evidence type="ECO:0000256" key="14">
    <source>
        <dbReference type="ARBA" id="ARBA00041063"/>
    </source>
</evidence>
<evidence type="ECO:0000313" key="21">
    <source>
        <dbReference type="EMBL" id="CAJ1954517.1"/>
    </source>
</evidence>
<dbReference type="Proteomes" id="UP001295423">
    <property type="component" value="Unassembled WGS sequence"/>
</dbReference>
<comment type="pathway">
    <text evidence="2">Lipid metabolism.</text>
</comment>
<evidence type="ECO:0000256" key="2">
    <source>
        <dbReference type="ARBA" id="ARBA00005189"/>
    </source>
</evidence>
<evidence type="ECO:0000256" key="19">
    <source>
        <dbReference type="ARBA" id="ARBA00049386"/>
    </source>
</evidence>
<dbReference type="InterPro" id="IPR036291">
    <property type="entry name" value="NAD(P)-bd_dom_sf"/>
</dbReference>
<evidence type="ECO:0000256" key="8">
    <source>
        <dbReference type="ARBA" id="ARBA00023098"/>
    </source>
</evidence>
<evidence type="ECO:0000256" key="5">
    <source>
        <dbReference type="ARBA" id="ARBA00022832"/>
    </source>
</evidence>
<evidence type="ECO:0000256" key="18">
    <source>
        <dbReference type="ARBA" id="ARBA00049251"/>
    </source>
</evidence>
<comment type="function">
    <text evidence="11">Participates in chain elongation of fatty acids. Catalyzes the reduction of trans-2-enoyl-CoAs of varying chain lengths from 6:1 to 16:1, having maximum activity with 10:1 CoA. Has no 2,4-dienoyl-CoA reductase activity.</text>
</comment>
<dbReference type="GO" id="GO:0019166">
    <property type="term" value="F:trans-2-enoyl-CoA reductase (NADPH) activity"/>
    <property type="evidence" value="ECO:0007669"/>
    <property type="project" value="UniProtKB-EC"/>
</dbReference>
<evidence type="ECO:0000256" key="13">
    <source>
        <dbReference type="ARBA" id="ARBA00038849"/>
    </source>
</evidence>
<gene>
    <name evidence="21" type="ORF">CYCCA115_LOCUS15110</name>
</gene>
<accession>A0AAD2JIV3</accession>
<organism evidence="21 22">
    <name type="scientific">Cylindrotheca closterium</name>
    <dbReference type="NCBI Taxonomy" id="2856"/>
    <lineage>
        <taxon>Eukaryota</taxon>
        <taxon>Sar</taxon>
        <taxon>Stramenopiles</taxon>
        <taxon>Ochrophyta</taxon>
        <taxon>Bacillariophyta</taxon>
        <taxon>Bacillariophyceae</taxon>
        <taxon>Bacillariophycidae</taxon>
        <taxon>Bacillariales</taxon>
        <taxon>Bacillariaceae</taxon>
        <taxon>Cylindrotheca</taxon>
    </lineage>
</organism>